<dbReference type="eggNOG" id="ENOG502QPPA">
    <property type="taxonomic scope" value="Eukaryota"/>
</dbReference>
<dbReference type="GO" id="GO:0080032">
    <property type="term" value="F:methyl jasmonate esterase activity"/>
    <property type="evidence" value="ECO:0000318"/>
    <property type="project" value="GO_Central"/>
</dbReference>
<accession>A0A1U7ZGD1</accession>
<evidence type="ECO:0000256" key="1">
    <source>
        <dbReference type="ARBA" id="ARBA00022801"/>
    </source>
</evidence>
<dbReference type="GO" id="GO:0009694">
    <property type="term" value="P:jasmonic acid metabolic process"/>
    <property type="evidence" value="ECO:0000318"/>
    <property type="project" value="GO_Central"/>
</dbReference>
<dbReference type="AlphaFoldDB" id="A0A1U7ZGD1"/>
<proteinExistence type="predicted"/>
<dbReference type="Gene3D" id="3.40.50.1820">
    <property type="entry name" value="alpha/beta hydrolase"/>
    <property type="match status" value="1"/>
</dbReference>
<feature type="domain" description="AB hydrolase-1" evidence="2">
    <location>
        <begin position="30"/>
        <end position="266"/>
    </location>
</feature>
<dbReference type="PANTHER" id="PTHR10992:SF1032">
    <property type="entry name" value="METHYLESTERASE 17"/>
    <property type="match status" value="1"/>
</dbReference>
<protein>
    <submittedName>
        <fullName evidence="4">Methylesterase 17-like isoform X1</fullName>
    </submittedName>
</protein>
<dbReference type="FunFam" id="3.40.50.1820:FF:000025">
    <property type="entry name" value="putative methylesterase 11, chloroplastic"/>
    <property type="match status" value="1"/>
</dbReference>
<dbReference type="InterPro" id="IPR000073">
    <property type="entry name" value="AB_hydrolase_1"/>
</dbReference>
<evidence type="ECO:0000259" key="2">
    <source>
        <dbReference type="Pfam" id="PF12697"/>
    </source>
</evidence>
<sequence>MLIRSEDAMGEKNVIKVTSSVFISSSPAHFVLVHGIGGGAWCWYKVRCLLESSGYKVTCLDLKSAGIDQSNPDSILSFEEYNKPLIDFLSDLPQDQKVILVGHSAGGMSVTDAIHRFAKKIAVAIYVGATMLRSGFRTDQDVKDGVPELFKTGDMCELRYGLGPDQPPTSIVIKKEFQHRMAYHMSPQEDSTLASMLVKPGPLQALRGAKFGEGGGQGVDQVRRVYIKTMHDRILKPEQQEVMIQRWPPSNVFVLESDHSPFFSAPFMLFNLLLKAASSADCI</sequence>
<keyword evidence="3" id="KW-1185">Reference proteome</keyword>
<dbReference type="PANTHER" id="PTHR10992">
    <property type="entry name" value="METHYLESTERASE FAMILY MEMBER"/>
    <property type="match status" value="1"/>
</dbReference>
<dbReference type="KEGG" id="nnu:104593749"/>
<dbReference type="InParanoid" id="A0A1U7ZGD1"/>
<name>A0A1U7ZGD1_NELNU</name>
<dbReference type="InterPro" id="IPR045889">
    <property type="entry name" value="MES/HNL"/>
</dbReference>
<dbReference type="Pfam" id="PF12697">
    <property type="entry name" value="Abhydrolase_6"/>
    <property type="match status" value="1"/>
</dbReference>
<evidence type="ECO:0000313" key="4">
    <source>
        <dbReference type="RefSeq" id="XP_010252029.1"/>
    </source>
</evidence>
<evidence type="ECO:0000313" key="3">
    <source>
        <dbReference type="Proteomes" id="UP000189703"/>
    </source>
</evidence>
<dbReference type="InterPro" id="IPR029058">
    <property type="entry name" value="AB_hydrolase_fold"/>
</dbReference>
<reference evidence="4" key="1">
    <citation type="submission" date="2025-08" db="UniProtKB">
        <authorList>
            <consortium name="RefSeq"/>
        </authorList>
    </citation>
    <scope>IDENTIFICATION</scope>
</reference>
<gene>
    <name evidence="4" type="primary">LOC104593749</name>
</gene>
<dbReference type="GO" id="GO:0009696">
    <property type="term" value="P:salicylic acid metabolic process"/>
    <property type="evidence" value="ECO:0000318"/>
    <property type="project" value="GO_Central"/>
</dbReference>
<dbReference type="GO" id="GO:0080030">
    <property type="term" value="F:methyl indole-3-acetate esterase activity"/>
    <property type="evidence" value="ECO:0000318"/>
    <property type="project" value="GO_Central"/>
</dbReference>
<organism evidence="3 4">
    <name type="scientific">Nelumbo nucifera</name>
    <name type="common">Sacred lotus</name>
    <dbReference type="NCBI Taxonomy" id="4432"/>
    <lineage>
        <taxon>Eukaryota</taxon>
        <taxon>Viridiplantae</taxon>
        <taxon>Streptophyta</taxon>
        <taxon>Embryophyta</taxon>
        <taxon>Tracheophyta</taxon>
        <taxon>Spermatophyta</taxon>
        <taxon>Magnoliopsida</taxon>
        <taxon>Proteales</taxon>
        <taxon>Nelumbonaceae</taxon>
        <taxon>Nelumbo</taxon>
    </lineage>
</organism>
<dbReference type="OrthoDB" id="1263307at2759"/>
<dbReference type="GO" id="GO:0080031">
    <property type="term" value="F:methyl salicylate esterase activity"/>
    <property type="evidence" value="ECO:0000318"/>
    <property type="project" value="GO_Central"/>
</dbReference>
<dbReference type="Proteomes" id="UP000189703">
    <property type="component" value="Unplaced"/>
</dbReference>
<dbReference type="OMA" id="DATHKFX"/>
<dbReference type="GeneID" id="104593749"/>
<keyword evidence="1" id="KW-0378">Hydrolase</keyword>
<dbReference type="RefSeq" id="XP_010252029.1">
    <property type="nucleotide sequence ID" value="XM_010253727.2"/>
</dbReference>
<dbReference type="SUPFAM" id="SSF53474">
    <property type="entry name" value="alpha/beta-Hydrolases"/>
    <property type="match status" value="1"/>
</dbReference>